<dbReference type="EMBL" id="MFMC01000013">
    <property type="protein sequence ID" value="OGG77615.1"/>
    <property type="molecule type" value="Genomic_DNA"/>
</dbReference>
<dbReference type="AlphaFoldDB" id="A0A1F6EVH1"/>
<feature type="transmembrane region" description="Helical" evidence="1">
    <location>
        <begin position="34"/>
        <end position="55"/>
    </location>
</feature>
<keyword evidence="1" id="KW-1133">Transmembrane helix</keyword>
<accession>A0A1F6EVH1</accession>
<evidence type="ECO:0000313" key="3">
    <source>
        <dbReference type="Proteomes" id="UP000177215"/>
    </source>
</evidence>
<evidence type="ECO:0000256" key="1">
    <source>
        <dbReference type="SAM" id="Phobius"/>
    </source>
</evidence>
<protein>
    <recommendedName>
        <fullName evidence="4">Type II secretion system protein J</fullName>
    </recommendedName>
</protein>
<keyword evidence="1" id="KW-0812">Transmembrane</keyword>
<organism evidence="2 3">
    <name type="scientific">Candidatus Kaiserbacteria bacterium RIFCSPLOWO2_01_FULL_54_24</name>
    <dbReference type="NCBI Taxonomy" id="1798515"/>
    <lineage>
        <taxon>Bacteria</taxon>
        <taxon>Candidatus Kaiseribacteriota</taxon>
    </lineage>
</organism>
<proteinExistence type="predicted"/>
<name>A0A1F6EVH1_9BACT</name>
<gene>
    <name evidence="2" type="ORF">A3B35_01065</name>
</gene>
<reference evidence="2 3" key="1">
    <citation type="journal article" date="2016" name="Nat. Commun.">
        <title>Thousands of microbial genomes shed light on interconnected biogeochemical processes in an aquifer system.</title>
        <authorList>
            <person name="Anantharaman K."/>
            <person name="Brown C.T."/>
            <person name="Hug L.A."/>
            <person name="Sharon I."/>
            <person name="Castelle C.J."/>
            <person name="Probst A.J."/>
            <person name="Thomas B.C."/>
            <person name="Singh A."/>
            <person name="Wilkins M.J."/>
            <person name="Karaoz U."/>
            <person name="Brodie E.L."/>
            <person name="Williams K.H."/>
            <person name="Hubbard S.S."/>
            <person name="Banfield J.F."/>
        </authorList>
    </citation>
    <scope>NUCLEOTIDE SEQUENCE [LARGE SCALE GENOMIC DNA]</scope>
</reference>
<keyword evidence="1" id="KW-0472">Membrane</keyword>
<sequence length="217" mass="23782">MNKQNTQHQQGLLATGYRLPATGYSRGLTMIETVIWIAVFVAAMLAIVTTLMYFYRTNAYAIEQASATASAQRGLEQIVRTIREGAYSSQGAFPIVSITANDFVLYADIDSDALIERVHYYLQGTNLMRGVVEATGNPPDYTGTETVTTVADYVRNAAQGISTFKYYDELGSEITNYTNWSAVRFVKVALAVNVNVATLPNQITIDSSAAIRNLIGH</sequence>
<dbReference type="Proteomes" id="UP000177215">
    <property type="component" value="Unassembled WGS sequence"/>
</dbReference>
<evidence type="ECO:0008006" key="4">
    <source>
        <dbReference type="Google" id="ProtNLM"/>
    </source>
</evidence>
<dbReference type="STRING" id="1798515.A3B35_01065"/>
<evidence type="ECO:0000313" key="2">
    <source>
        <dbReference type="EMBL" id="OGG77615.1"/>
    </source>
</evidence>
<comment type="caution">
    <text evidence="2">The sequence shown here is derived from an EMBL/GenBank/DDBJ whole genome shotgun (WGS) entry which is preliminary data.</text>
</comment>